<keyword evidence="2" id="KW-1185">Reference proteome</keyword>
<evidence type="ECO:0000313" key="2">
    <source>
        <dbReference type="Proteomes" id="UP000663249"/>
    </source>
</evidence>
<dbReference type="InterPro" id="IPR052544">
    <property type="entry name" value="Bacteriocin_Proc_Enz"/>
</dbReference>
<reference evidence="1 2" key="1">
    <citation type="submission" date="2021-02" db="EMBL/GenBank/DDBJ databases">
        <title>Genomic and phenotypic characterization of Pseudomonas hygromyciniae, a novel bacterial species discovered from a commercially purchased antibiotic vial.</title>
        <authorList>
            <person name="Turner T.L."/>
            <person name="Mitra S.D."/>
            <person name="Kochan T.J."/>
            <person name="Pincus N.B."/>
            <person name="Lebrun-Corbin M."/>
            <person name="Cheung B."/>
            <person name="Gatesy S.W."/>
            <person name="Afzal T."/>
            <person name="Ozer E.A."/>
            <person name="Hauser A.R."/>
        </authorList>
    </citation>
    <scope>NUCLEOTIDE SEQUENCE [LARGE SCALE GENOMIC DNA]</scope>
    <source>
        <strain evidence="1 2">SDM007</strain>
    </source>
</reference>
<dbReference type="Proteomes" id="UP000663249">
    <property type="component" value="Chromosome"/>
</dbReference>
<accession>A0ABX7K131</accession>
<dbReference type="InterPro" id="IPR000415">
    <property type="entry name" value="Nitroreductase-like"/>
</dbReference>
<dbReference type="EMBL" id="CP070506">
    <property type="protein sequence ID" value="QSB41327.1"/>
    <property type="molecule type" value="Genomic_DNA"/>
</dbReference>
<dbReference type="RefSeq" id="WP_205475568.1">
    <property type="nucleotide sequence ID" value="NZ_CP070506.1"/>
</dbReference>
<dbReference type="PANTHER" id="PTHR43745:SF2">
    <property type="entry name" value="NITROREDUCTASE MJ1384-RELATED"/>
    <property type="match status" value="1"/>
</dbReference>
<proteinExistence type="predicted"/>
<evidence type="ECO:0000313" key="1">
    <source>
        <dbReference type="EMBL" id="QSB41327.1"/>
    </source>
</evidence>
<organism evidence="1 2">
    <name type="scientific">Pseudomonas hygromyciniae</name>
    <dbReference type="NCBI Taxonomy" id="2812000"/>
    <lineage>
        <taxon>Bacteria</taxon>
        <taxon>Pseudomonadati</taxon>
        <taxon>Pseudomonadota</taxon>
        <taxon>Gammaproteobacteria</taxon>
        <taxon>Pseudomonadales</taxon>
        <taxon>Pseudomonadaceae</taxon>
        <taxon>Pseudomonas</taxon>
    </lineage>
</organism>
<gene>
    <name evidence="1" type="ORF">JTY93_08155</name>
</gene>
<dbReference type="Gene3D" id="3.40.109.10">
    <property type="entry name" value="NADH Oxidase"/>
    <property type="match status" value="1"/>
</dbReference>
<protein>
    <submittedName>
        <fullName evidence="1">SagB/ThcOx family dehydrogenase</fullName>
    </submittedName>
</protein>
<name>A0ABX7K131_9PSED</name>
<dbReference type="SUPFAM" id="SSF55469">
    <property type="entry name" value="FMN-dependent nitroreductase-like"/>
    <property type="match status" value="1"/>
</dbReference>
<sequence>MKNIPHDYYLKFVNPSVYDEVLDFHSSGNYTIHEAFQRRTCLHSISDENIVQLTGNELRLYADMDLTFPVSASSYEGLSCLYRNESCEHFLPSEIDFSIVEKLVGPLLSRNKESYKRGYPSGGALYPVEVFICSLFEGNHSWPYSGKVLHLLPNSGRFEVVQSAVNVDQLKKSLLTVSQSVGCPSFALIYMVYLPKVIFKYRYRGYRLALMEVGSIYMLVELRAKSLGLVCRLWSGYTDTMLSKSLGLNPAMFLPMCVHFVGEAHESI</sequence>
<dbReference type="PANTHER" id="PTHR43745">
    <property type="entry name" value="NITROREDUCTASE MJ1384-RELATED"/>
    <property type="match status" value="1"/>
</dbReference>